<gene>
    <name evidence="1" type="ORF">AC00_3409</name>
</gene>
<organism evidence="1 2">
    <name type="scientific">Escherichia coli 1-250-04_S3_C1</name>
    <dbReference type="NCBI Taxonomy" id="1444135"/>
    <lineage>
        <taxon>Bacteria</taxon>
        <taxon>Pseudomonadati</taxon>
        <taxon>Pseudomonadota</taxon>
        <taxon>Gammaproteobacteria</taxon>
        <taxon>Enterobacterales</taxon>
        <taxon>Enterobacteriaceae</taxon>
        <taxon>Escherichia</taxon>
    </lineage>
</organism>
<comment type="caution">
    <text evidence="1">The sequence shown here is derived from an EMBL/GenBank/DDBJ whole genome shotgun (WGS) entry which is preliminary data.</text>
</comment>
<evidence type="ECO:0008006" key="3">
    <source>
        <dbReference type="Google" id="ProtNLM"/>
    </source>
</evidence>
<name>A0AAN4NRK1_ECOLX</name>
<reference evidence="1 2" key="1">
    <citation type="submission" date="2014-03" db="EMBL/GenBank/DDBJ databases">
        <title>Genetic Variability of E. coli after antibiotic treatment.</title>
        <authorList>
            <person name="Silbergeld E."/>
            <person name="Coles C."/>
            <person name="Seidman J.C."/>
            <person name="You Y."/>
            <person name="George J."/>
            <person name="Nadendla S."/>
            <person name="Huot H."/>
            <person name="Daugherty S.C."/>
            <person name="Nagaraj S."/>
            <person name="Ott S."/>
            <person name="Klega K."/>
            <person name="Rasko D."/>
        </authorList>
    </citation>
    <scope>NUCLEOTIDE SEQUENCE [LARGE SCALE GENOMIC DNA]</scope>
    <source>
        <strain evidence="1 2">1-250-04_S3_C1</strain>
    </source>
</reference>
<evidence type="ECO:0000313" key="1">
    <source>
        <dbReference type="EMBL" id="EZJ83501.1"/>
    </source>
</evidence>
<sequence length="296" mass="31882">MRSWFCLIALLLPGIVFASGEMIIQPQSKGAVHFLARGLSSGGDNIISAAYSAGRPLSVLFSPTGNGHCEGDFLAVDHLRLSVQQAGENTSYTCGVPVTIESPSKDGILRLQLTNSTSVQDFSSLMRTDGGLRQQIGNLQITQQGNESFIVPIYLDLTILQNQVVTIAASFEKPSLQLGLVGPEHDASETVGLRVSKTLQAGEEAMLYRVTFESSQLKDNRFHLLSSVDHQFIPYQIYISGVEVTPSQPYVSELPQGKATSELLDVRFNLSGRAVRGVAAGSRLLDTVTAVVTPES</sequence>
<protein>
    <recommendedName>
        <fullName evidence="3">Fimbrial family protein</fullName>
    </recommendedName>
</protein>
<evidence type="ECO:0000313" key="2">
    <source>
        <dbReference type="Proteomes" id="UP000024043"/>
    </source>
</evidence>
<dbReference type="Proteomes" id="UP000024043">
    <property type="component" value="Unassembled WGS sequence"/>
</dbReference>
<proteinExistence type="predicted"/>
<dbReference type="EMBL" id="JJLU01000104">
    <property type="protein sequence ID" value="EZJ83501.1"/>
    <property type="molecule type" value="Genomic_DNA"/>
</dbReference>
<dbReference type="RefSeq" id="WP_050438657.1">
    <property type="nucleotide sequence ID" value="NZ_JJLU01000104.1"/>
</dbReference>
<accession>A0AAN4NRK1</accession>
<dbReference type="AlphaFoldDB" id="A0AAN4NRK1"/>